<dbReference type="OrthoDB" id="1644322at2"/>
<dbReference type="AlphaFoldDB" id="A0A387ANC5"/>
<proteinExistence type="predicted"/>
<dbReference type="EMBL" id="CP032626">
    <property type="protein sequence ID" value="AYF92174.1"/>
    <property type="molecule type" value="Genomic_DNA"/>
</dbReference>
<reference evidence="1 2" key="1">
    <citation type="submission" date="2018-09" db="EMBL/GenBank/DDBJ databases">
        <title>Genome sequencing of strain BHWM-4.</title>
        <authorList>
            <person name="Heo J."/>
            <person name="Kim S.-J."/>
            <person name="Kwon S.-W."/>
        </authorList>
    </citation>
    <scope>NUCLEOTIDE SEQUENCE [LARGE SCALE GENOMIC DNA]</scope>
    <source>
        <strain evidence="1 2">BHWM-4</strain>
    </source>
</reference>
<evidence type="ECO:0000313" key="2">
    <source>
        <dbReference type="Proteomes" id="UP000272003"/>
    </source>
</evidence>
<evidence type="ECO:0008006" key="3">
    <source>
        <dbReference type="Google" id="ProtNLM"/>
    </source>
</evidence>
<evidence type="ECO:0000313" key="1">
    <source>
        <dbReference type="EMBL" id="AYF92174.1"/>
    </source>
</evidence>
<protein>
    <recommendedName>
        <fullName evidence="3">DNA-directed RNA polymerase beta subunit</fullName>
    </recommendedName>
</protein>
<dbReference type="Proteomes" id="UP000272003">
    <property type="component" value="Chromosome"/>
</dbReference>
<name>A0A387ANC5_9LACO</name>
<sequence length="119" mass="13974">MLDHNINNEMVQNFFDYYYHDRGMIKWQGFMLSDHVSVIRKEKRSLVDDSFSYMNKKEIFHTLINKGKHHQVALITYLDGDGEKQSVQGNVQILEDDVVQILDDTSELKLSINKILIVE</sequence>
<dbReference type="KEGG" id="abom:D7I45_01040"/>
<keyword evidence="2" id="KW-1185">Reference proteome</keyword>
<accession>A0A387ANC5</accession>
<gene>
    <name evidence="1" type="ORF">D7I45_01040</name>
</gene>
<organism evidence="1 2">
    <name type="scientific">Apilactobacillus bombintestini</name>
    <dbReference type="NCBI Taxonomy" id="2419772"/>
    <lineage>
        <taxon>Bacteria</taxon>
        <taxon>Bacillati</taxon>
        <taxon>Bacillota</taxon>
        <taxon>Bacilli</taxon>
        <taxon>Lactobacillales</taxon>
        <taxon>Lactobacillaceae</taxon>
        <taxon>Apilactobacillus</taxon>
    </lineage>
</organism>